<keyword evidence="7 13" id="KW-0496">Mitochondrion</keyword>
<dbReference type="Pfam" id="PF21530">
    <property type="entry name" value="Pif1_2B_dom"/>
    <property type="match status" value="1"/>
</dbReference>
<evidence type="ECO:0000313" key="16">
    <source>
        <dbReference type="EMBL" id="KAK7492954.1"/>
    </source>
</evidence>
<dbReference type="InterPro" id="IPR057437">
    <property type="entry name" value="PIF1/LRR1_PH"/>
</dbReference>
<keyword evidence="9 13" id="KW-0234">DNA repair</keyword>
<dbReference type="AlphaFoldDB" id="A0ABD0L1I9"/>
<comment type="cofactor">
    <cofactor evidence="13">
        <name>Mg(2+)</name>
        <dbReference type="ChEBI" id="CHEBI:18420"/>
    </cofactor>
</comment>
<comment type="caution">
    <text evidence="16">The sequence shown here is derived from an EMBL/GenBank/DDBJ whole genome shotgun (WGS) entry which is preliminary data.</text>
</comment>
<accession>A0ABD0L1I9</accession>
<sequence>MQSSVTCSLSVEEVTPTGSVLKKSQHRNVTLTLGRDEFQEIQLLLDLPKKVTKFSMREIVVHKKFVKDGKATIKLPEQRLQLMLSNCPPDKLAIFIKTLQAKLEVLRQKGFVSQRKRLLSETARSFTEISPLTVKDLQVAQQARKGAATGAASKATTAASTTTGTAGVKRKWPTADGKENAAAQSKSSAALEAKRKKLCSGISPSKVIALPVVLNKDQQAVLEAVKRGLNVFFTGSAGTGKSFLLKRIIGALPPQHTFATASTGVAACHIGGTTLHSFAGIGSGKGDLAQCIQLASRQQVAQQWRKCHHLIIDEISMVDGDFFEKLETVARTVRKSDQPFGGIQLIVCGDFLQLPPVAKGGTPRFCFQSSAWHKCIQTTLELREVRRQSDEHFIKVLQAIRIGTCPQFVLDTLHGTEENHIERDGVLATRLCTHKEDVEKINKHRLASLSGEQRTFKATDSEQAYTSSLDKLCPAHSILHLKLGAQVLLCKNLDVQRGLVNGARGIVTGFDGSDSLPVVKFVCGVTEVIKPSRWVFKMGMGMMVARRQIPLKLAWAISIHKSQGMTLDCVEISLARVFESGQTYVALSRAKSLEGLRVLNFDTSCVRANADVLRFYGKLQLTQKIMQPPKPATSSQQERTTNSTMILW</sequence>
<evidence type="ECO:0000256" key="1">
    <source>
        <dbReference type="ARBA" id="ARBA00022741"/>
    </source>
</evidence>
<dbReference type="GO" id="GO:0043139">
    <property type="term" value="F:5'-3' DNA helicase activity"/>
    <property type="evidence" value="ECO:0007669"/>
    <property type="project" value="UniProtKB-UniRule"/>
</dbReference>
<comment type="function">
    <text evidence="13">DNA-dependent ATPase and 5'-3' DNA helicase required for the maintenance of both mitochondrial and nuclear genome stability.</text>
</comment>
<dbReference type="HAMAP" id="MF_03176">
    <property type="entry name" value="PIF1"/>
    <property type="match status" value="1"/>
</dbReference>
<keyword evidence="10 13" id="KW-0413">Isomerase</keyword>
<feature type="binding site" evidence="13">
    <location>
        <begin position="235"/>
        <end position="242"/>
    </location>
    <ligand>
        <name>ATP</name>
        <dbReference type="ChEBI" id="CHEBI:30616"/>
    </ligand>
</feature>
<evidence type="ECO:0000256" key="11">
    <source>
        <dbReference type="ARBA" id="ARBA00023242"/>
    </source>
</evidence>
<dbReference type="FunFam" id="3.40.50.300:FF:003367">
    <property type="entry name" value="ATP-dependent DNA helicase PIF1"/>
    <property type="match status" value="1"/>
</dbReference>
<comment type="subcellular location">
    <subcellularLocation>
        <location evidence="13">Nucleus</location>
    </subcellularLocation>
    <subcellularLocation>
        <location evidence="13">Mitochondrion</location>
    </subcellularLocation>
</comment>
<evidence type="ECO:0000256" key="5">
    <source>
        <dbReference type="ARBA" id="ARBA00022840"/>
    </source>
</evidence>
<evidence type="ECO:0000256" key="13">
    <source>
        <dbReference type="HAMAP-Rule" id="MF_03176"/>
    </source>
</evidence>
<dbReference type="GO" id="GO:0005739">
    <property type="term" value="C:mitochondrion"/>
    <property type="evidence" value="ECO:0007669"/>
    <property type="project" value="UniProtKB-SubCell"/>
</dbReference>
<keyword evidence="5 13" id="KW-0067">ATP-binding</keyword>
<dbReference type="GO" id="GO:0006310">
    <property type="term" value="P:DNA recombination"/>
    <property type="evidence" value="ECO:0007669"/>
    <property type="project" value="UniProtKB-UniRule"/>
</dbReference>
<comment type="similarity">
    <text evidence="13">Belongs to the helicase family. PIF1 subfamily.</text>
</comment>
<dbReference type="Proteomes" id="UP001519460">
    <property type="component" value="Unassembled WGS sequence"/>
</dbReference>
<dbReference type="PANTHER" id="PTHR47642:SF7">
    <property type="entry name" value="ATP-DEPENDENT DNA HELICASE PIF1"/>
    <property type="match status" value="1"/>
</dbReference>
<dbReference type="GO" id="GO:0016787">
    <property type="term" value="F:hydrolase activity"/>
    <property type="evidence" value="ECO:0007669"/>
    <property type="project" value="UniProtKB-KW"/>
</dbReference>
<dbReference type="InterPro" id="IPR010285">
    <property type="entry name" value="DNA_helicase_pif1-like_DEAD"/>
</dbReference>
<dbReference type="GO" id="GO:0005524">
    <property type="term" value="F:ATP binding"/>
    <property type="evidence" value="ECO:0007669"/>
    <property type="project" value="UniProtKB-UniRule"/>
</dbReference>
<dbReference type="InterPro" id="IPR003593">
    <property type="entry name" value="AAA+_ATPase"/>
</dbReference>
<evidence type="ECO:0000256" key="10">
    <source>
        <dbReference type="ARBA" id="ARBA00023235"/>
    </source>
</evidence>
<evidence type="ECO:0000256" key="7">
    <source>
        <dbReference type="ARBA" id="ARBA00023128"/>
    </source>
</evidence>
<dbReference type="Gene3D" id="3.40.50.300">
    <property type="entry name" value="P-loop containing nucleotide triphosphate hydrolases"/>
    <property type="match status" value="2"/>
</dbReference>
<feature type="DNA-binding region" evidence="13">
    <location>
        <begin position="582"/>
        <end position="601"/>
    </location>
</feature>
<dbReference type="Pfam" id="PF05970">
    <property type="entry name" value="PIF1"/>
    <property type="match status" value="1"/>
</dbReference>
<dbReference type="CDD" id="cd18809">
    <property type="entry name" value="SF1_C_RecD"/>
    <property type="match status" value="1"/>
</dbReference>
<dbReference type="InterPro" id="IPR048293">
    <property type="entry name" value="PIF1_RRM3_pfh1"/>
</dbReference>
<gene>
    <name evidence="13" type="primary">PIF1</name>
    <name evidence="16" type="ORF">BaRGS_00015901</name>
</gene>
<keyword evidence="1 13" id="KW-0547">Nucleotide-binding</keyword>
<evidence type="ECO:0000256" key="6">
    <source>
        <dbReference type="ARBA" id="ARBA00023125"/>
    </source>
</evidence>
<evidence type="ECO:0000256" key="3">
    <source>
        <dbReference type="ARBA" id="ARBA00022801"/>
    </source>
</evidence>
<dbReference type="GO" id="GO:0003677">
    <property type="term" value="F:DNA binding"/>
    <property type="evidence" value="ECO:0007669"/>
    <property type="project" value="UniProtKB-KW"/>
</dbReference>
<feature type="region of interest" description="Disordered" evidence="14">
    <location>
        <begin position="627"/>
        <end position="648"/>
    </location>
</feature>
<dbReference type="FunFam" id="3.40.50.300:FF:000805">
    <property type="entry name" value="ATP-dependent DNA helicase PIF1"/>
    <property type="match status" value="1"/>
</dbReference>
<evidence type="ECO:0000259" key="15">
    <source>
        <dbReference type="SMART" id="SM00382"/>
    </source>
</evidence>
<keyword evidence="8 13" id="KW-0233">DNA recombination</keyword>
<keyword evidence="17" id="KW-1185">Reference proteome</keyword>
<dbReference type="InterPro" id="IPR049163">
    <property type="entry name" value="Pif1-like_2B_dom"/>
</dbReference>
<evidence type="ECO:0000256" key="4">
    <source>
        <dbReference type="ARBA" id="ARBA00022806"/>
    </source>
</evidence>
<evidence type="ECO:0000256" key="14">
    <source>
        <dbReference type="SAM" id="MobiDB-lite"/>
    </source>
</evidence>
<comment type="subunit">
    <text evidence="12">Monomer. Interacts with telomerase.</text>
</comment>
<name>A0ABD0L1I9_9CAEN</name>
<keyword evidence="4 13" id="KW-0347">Helicase</keyword>
<dbReference type="EMBL" id="JACVVK020000098">
    <property type="protein sequence ID" value="KAK7492954.1"/>
    <property type="molecule type" value="Genomic_DNA"/>
</dbReference>
<protein>
    <recommendedName>
        <fullName evidence="13">ATP-dependent DNA helicase PIF1</fullName>
        <ecNumber evidence="13">5.6.2.3</ecNumber>
    </recommendedName>
    <alternativeName>
        <fullName evidence="13">DNA 5'-3' helicase PIF1</fullName>
    </alternativeName>
    <alternativeName>
        <fullName evidence="13">DNA repair and recombination helicase PIF1</fullName>
    </alternativeName>
</protein>
<dbReference type="SUPFAM" id="SSF52540">
    <property type="entry name" value="P-loop containing nucleoside triphosphate hydrolases"/>
    <property type="match status" value="2"/>
</dbReference>
<dbReference type="GO" id="GO:0006281">
    <property type="term" value="P:DNA repair"/>
    <property type="evidence" value="ECO:0007669"/>
    <property type="project" value="UniProtKB-UniRule"/>
</dbReference>
<evidence type="ECO:0000256" key="8">
    <source>
        <dbReference type="ARBA" id="ARBA00023172"/>
    </source>
</evidence>
<dbReference type="EC" id="5.6.2.3" evidence="13"/>
<keyword evidence="2 13" id="KW-0227">DNA damage</keyword>
<keyword evidence="11 13" id="KW-0539">Nucleus</keyword>
<dbReference type="PANTHER" id="PTHR47642">
    <property type="entry name" value="ATP-DEPENDENT DNA HELICASE"/>
    <property type="match status" value="1"/>
</dbReference>
<dbReference type="Pfam" id="PF25344">
    <property type="entry name" value="PH_LRR1"/>
    <property type="match status" value="1"/>
</dbReference>
<dbReference type="InterPro" id="IPR051055">
    <property type="entry name" value="PIF1_helicase"/>
</dbReference>
<proteinExistence type="inferred from homology"/>
<organism evidence="16 17">
    <name type="scientific">Batillaria attramentaria</name>
    <dbReference type="NCBI Taxonomy" id="370345"/>
    <lineage>
        <taxon>Eukaryota</taxon>
        <taxon>Metazoa</taxon>
        <taxon>Spiralia</taxon>
        <taxon>Lophotrochozoa</taxon>
        <taxon>Mollusca</taxon>
        <taxon>Gastropoda</taxon>
        <taxon>Caenogastropoda</taxon>
        <taxon>Sorbeoconcha</taxon>
        <taxon>Cerithioidea</taxon>
        <taxon>Batillariidae</taxon>
        <taxon>Batillaria</taxon>
    </lineage>
</organism>
<keyword evidence="3 13" id="KW-0378">Hydrolase</keyword>
<dbReference type="GO" id="GO:0005634">
    <property type="term" value="C:nucleus"/>
    <property type="evidence" value="ECO:0007669"/>
    <property type="project" value="UniProtKB-SubCell"/>
</dbReference>
<evidence type="ECO:0000256" key="12">
    <source>
        <dbReference type="ARBA" id="ARBA00065873"/>
    </source>
</evidence>
<comment type="catalytic activity">
    <reaction evidence="13">
        <text>ATP + H2O = ADP + phosphate + H(+)</text>
        <dbReference type="Rhea" id="RHEA:13065"/>
        <dbReference type="ChEBI" id="CHEBI:15377"/>
        <dbReference type="ChEBI" id="CHEBI:15378"/>
        <dbReference type="ChEBI" id="CHEBI:30616"/>
        <dbReference type="ChEBI" id="CHEBI:43474"/>
        <dbReference type="ChEBI" id="CHEBI:456216"/>
        <dbReference type="EC" id="5.6.2.3"/>
    </reaction>
</comment>
<evidence type="ECO:0000256" key="9">
    <source>
        <dbReference type="ARBA" id="ARBA00023204"/>
    </source>
</evidence>
<dbReference type="InterPro" id="IPR027417">
    <property type="entry name" value="P-loop_NTPase"/>
</dbReference>
<feature type="compositionally biased region" description="Polar residues" evidence="14">
    <location>
        <begin position="632"/>
        <end position="648"/>
    </location>
</feature>
<dbReference type="SMART" id="SM00382">
    <property type="entry name" value="AAA"/>
    <property type="match status" value="1"/>
</dbReference>
<evidence type="ECO:0000313" key="17">
    <source>
        <dbReference type="Proteomes" id="UP001519460"/>
    </source>
</evidence>
<keyword evidence="6 13" id="KW-0238">DNA-binding</keyword>
<evidence type="ECO:0000256" key="2">
    <source>
        <dbReference type="ARBA" id="ARBA00022763"/>
    </source>
</evidence>
<reference evidence="16 17" key="1">
    <citation type="journal article" date="2023" name="Sci. Data">
        <title>Genome assembly of the Korean intertidal mud-creeper Batillaria attramentaria.</title>
        <authorList>
            <person name="Patra A.K."/>
            <person name="Ho P.T."/>
            <person name="Jun S."/>
            <person name="Lee S.J."/>
            <person name="Kim Y."/>
            <person name="Won Y.J."/>
        </authorList>
    </citation>
    <scope>NUCLEOTIDE SEQUENCE [LARGE SCALE GENOMIC DNA]</scope>
    <source>
        <strain evidence="16">Wonlab-2016</strain>
    </source>
</reference>
<feature type="domain" description="AAA+ ATPase" evidence="15">
    <location>
        <begin position="227"/>
        <end position="442"/>
    </location>
</feature>
<feature type="compositionally biased region" description="Low complexity" evidence="14">
    <location>
        <begin position="150"/>
        <end position="167"/>
    </location>
</feature>
<feature type="region of interest" description="Disordered" evidence="14">
    <location>
        <begin position="150"/>
        <end position="186"/>
    </location>
</feature>
<dbReference type="CDD" id="cd18037">
    <property type="entry name" value="DEXSc_Pif1_like"/>
    <property type="match status" value="1"/>
</dbReference>